<dbReference type="OrthoDB" id="1666403at2"/>
<keyword evidence="3" id="KW-0231">Viral genome packaging</keyword>
<dbReference type="InterPro" id="IPR020991">
    <property type="entry name" value="Connector_podovirus"/>
</dbReference>
<proteinExistence type="predicted"/>
<keyword evidence="5" id="KW-1185">Reference proteome</keyword>
<comment type="caution">
    <text evidence="4">The sequence shown here is derived from an EMBL/GenBank/DDBJ whole genome shotgun (WGS) entry which is preliminary data.</text>
</comment>
<evidence type="ECO:0000313" key="4">
    <source>
        <dbReference type="EMBL" id="RIY03257.1"/>
    </source>
</evidence>
<name>A0A3A1WMY7_9HYPH</name>
<evidence type="ECO:0000256" key="1">
    <source>
        <dbReference type="ARBA" id="ARBA00004328"/>
    </source>
</evidence>
<dbReference type="Pfam" id="PF12236">
    <property type="entry name" value="Head-tail_con"/>
    <property type="match status" value="1"/>
</dbReference>
<dbReference type="Proteomes" id="UP000265750">
    <property type="component" value="Unassembled WGS sequence"/>
</dbReference>
<reference evidence="5" key="1">
    <citation type="submission" date="2018-09" db="EMBL/GenBank/DDBJ databases">
        <authorList>
            <person name="Tuo L."/>
        </authorList>
    </citation>
    <scope>NUCLEOTIDE SEQUENCE [LARGE SCALE GENOMIC DNA]</scope>
    <source>
        <strain evidence="5">M2BS4Y-1</strain>
    </source>
</reference>
<evidence type="ECO:0008006" key="6">
    <source>
        <dbReference type="Google" id="ProtNLM"/>
    </source>
</evidence>
<organism evidence="4 5">
    <name type="scientific">Aureimonas flava</name>
    <dbReference type="NCBI Taxonomy" id="2320271"/>
    <lineage>
        <taxon>Bacteria</taxon>
        <taxon>Pseudomonadati</taxon>
        <taxon>Pseudomonadota</taxon>
        <taxon>Alphaproteobacteria</taxon>
        <taxon>Hyphomicrobiales</taxon>
        <taxon>Aurantimonadaceae</taxon>
        <taxon>Aureimonas</taxon>
    </lineage>
</organism>
<evidence type="ECO:0000313" key="5">
    <source>
        <dbReference type="Proteomes" id="UP000265750"/>
    </source>
</evidence>
<keyword evidence="2" id="KW-1188">Viral release from host cell</keyword>
<gene>
    <name evidence="4" type="ORF">D3218_00330</name>
</gene>
<dbReference type="EMBL" id="QYRN01000001">
    <property type="protein sequence ID" value="RIY03257.1"/>
    <property type="molecule type" value="Genomic_DNA"/>
</dbReference>
<evidence type="ECO:0000256" key="2">
    <source>
        <dbReference type="ARBA" id="ARBA00022612"/>
    </source>
</evidence>
<evidence type="ECO:0000256" key="3">
    <source>
        <dbReference type="ARBA" id="ARBA00023219"/>
    </source>
</evidence>
<dbReference type="AlphaFoldDB" id="A0A3A1WMY7"/>
<comment type="subcellular location">
    <subcellularLocation>
        <location evidence="1">Virion</location>
    </subcellularLocation>
</comment>
<dbReference type="RefSeq" id="WP_119537915.1">
    <property type="nucleotide sequence ID" value="NZ_QYRN01000001.1"/>
</dbReference>
<accession>A0A3A1WMY7</accession>
<protein>
    <recommendedName>
        <fullName evidence="6">Phage tail protein</fullName>
    </recommendedName>
</protein>
<sequence>MEYADLARRREQIWALRAPWNDIYRQAYEFAIPHRRPGGQGAAKNVVDRIFDMTATTSVMYFAGSLQRDLFPAGQPPFTLQSGPLAKLKLGAGAARLDRELERIAMSMHPFFLTGEWDMAVHECCIDLGVGTGAILPVAGTADQPVIFVAIPFDEIAVGTDGYGRVNFVSWRQRMERQAIRDAFPRGRFPDDFGNREKAYQPETLFQDFVKRPDGRGWDFLVSLGETRSGEFVTRSWSRTQPIAVPRYYRVPGEPYGRGPVLLALPSIKTLNKAQELALKAAAIQMLGIWAYRSGGTFNPDTVRVGPGEFWPMQSTGGVLGPDVSRIDPATGRLDVARMVIGNLQADIKQTLFDVRIPEYEGTPRSASEIAGRLRQKAETHIGAFGRLTNEIMPVIAPRVAEILYDAGFMATPILIDQFLIATSVQSPMAAALNGERLGNLATYVEMAQAMAGPEMVPMYAHIDKVMARIGEGLHVDKDVIPDEDERNQIAADMQQQRLQAMAAQAMQDAAPRVIEGAMTA</sequence>